<dbReference type="Pfam" id="PF03009">
    <property type="entry name" value="GDPD"/>
    <property type="match status" value="1"/>
</dbReference>
<dbReference type="PROSITE" id="PS51704">
    <property type="entry name" value="GP_PDE"/>
    <property type="match status" value="1"/>
</dbReference>
<reference evidence="10" key="1">
    <citation type="submission" date="2016-11" db="EMBL/GenBank/DDBJ databases">
        <authorList>
            <person name="Varghese N."/>
            <person name="Submissions S."/>
        </authorList>
    </citation>
    <scope>NUCLEOTIDE SEQUENCE [LARGE SCALE GENOMIC DNA]</scope>
    <source>
        <strain evidence="10">DSM 44671</strain>
    </source>
</reference>
<dbReference type="EMBL" id="FPJG01000006">
    <property type="protein sequence ID" value="SFW56357.1"/>
    <property type="molecule type" value="Genomic_DNA"/>
</dbReference>
<dbReference type="CDD" id="cd08602">
    <property type="entry name" value="GDPD_ScGlpQ1_like"/>
    <property type="match status" value="1"/>
</dbReference>
<organism evidence="9 10">
    <name type="scientific">Amycolatopsis australiensis</name>
    <dbReference type="NCBI Taxonomy" id="546364"/>
    <lineage>
        <taxon>Bacteria</taxon>
        <taxon>Bacillati</taxon>
        <taxon>Actinomycetota</taxon>
        <taxon>Actinomycetes</taxon>
        <taxon>Pseudonocardiales</taxon>
        <taxon>Pseudonocardiaceae</taxon>
        <taxon>Amycolatopsis</taxon>
    </lineage>
</organism>
<dbReference type="InterPro" id="IPR017946">
    <property type="entry name" value="PLC-like_Pdiesterase_TIM-brl"/>
</dbReference>
<evidence type="ECO:0000313" key="10">
    <source>
        <dbReference type="Proteomes" id="UP000182740"/>
    </source>
</evidence>
<dbReference type="PANTHER" id="PTHR43620">
    <property type="entry name" value="GLYCEROPHOSPHORYL DIESTER PHOSPHODIESTERASE"/>
    <property type="match status" value="1"/>
</dbReference>
<evidence type="ECO:0000256" key="5">
    <source>
        <dbReference type="ARBA" id="ARBA00022801"/>
    </source>
</evidence>
<dbReference type="AlphaFoldDB" id="A0A1K1Q9H9"/>
<feature type="signal peptide" evidence="7">
    <location>
        <begin position="1"/>
        <end position="23"/>
    </location>
</feature>
<evidence type="ECO:0000259" key="8">
    <source>
        <dbReference type="PROSITE" id="PS51704"/>
    </source>
</evidence>
<evidence type="ECO:0000256" key="1">
    <source>
        <dbReference type="ARBA" id="ARBA00007277"/>
    </source>
</evidence>
<comment type="catalytic activity">
    <reaction evidence="6">
        <text>a sn-glycero-3-phosphodiester + H2O = an alcohol + sn-glycerol 3-phosphate + H(+)</text>
        <dbReference type="Rhea" id="RHEA:12969"/>
        <dbReference type="ChEBI" id="CHEBI:15377"/>
        <dbReference type="ChEBI" id="CHEBI:15378"/>
        <dbReference type="ChEBI" id="CHEBI:30879"/>
        <dbReference type="ChEBI" id="CHEBI:57597"/>
        <dbReference type="ChEBI" id="CHEBI:83408"/>
        <dbReference type="EC" id="3.1.4.46"/>
    </reaction>
</comment>
<dbReference type="OrthoDB" id="9758957at2"/>
<evidence type="ECO:0000256" key="3">
    <source>
        <dbReference type="ARBA" id="ARBA00022729"/>
    </source>
</evidence>
<dbReference type="RefSeq" id="WP_072475564.1">
    <property type="nucleotide sequence ID" value="NZ_FPJG01000006.1"/>
</dbReference>
<keyword evidence="4" id="KW-0319">Glycerol metabolism</keyword>
<accession>A0A1K1Q9H9</accession>
<dbReference type="PANTHER" id="PTHR43620:SF7">
    <property type="entry name" value="GLYCEROPHOSPHODIESTER PHOSPHODIESTERASE GDPD5-RELATED"/>
    <property type="match status" value="1"/>
</dbReference>
<dbReference type="GO" id="GO:0006071">
    <property type="term" value="P:glycerol metabolic process"/>
    <property type="evidence" value="ECO:0007669"/>
    <property type="project" value="UniProtKB-KW"/>
</dbReference>
<dbReference type="GO" id="GO:0042597">
    <property type="term" value="C:periplasmic space"/>
    <property type="evidence" value="ECO:0007669"/>
    <property type="project" value="TreeGrafter"/>
</dbReference>
<name>A0A1K1Q9H9_9PSEU</name>
<protein>
    <recommendedName>
        <fullName evidence="2">glycerophosphodiester phosphodiesterase</fullName>
        <ecNumber evidence="2">3.1.4.46</ecNumber>
    </recommendedName>
</protein>
<feature type="domain" description="GP-PDE" evidence="8">
    <location>
        <begin position="47"/>
        <end position="372"/>
    </location>
</feature>
<evidence type="ECO:0000256" key="4">
    <source>
        <dbReference type="ARBA" id="ARBA00022798"/>
    </source>
</evidence>
<dbReference type="GO" id="GO:0006629">
    <property type="term" value="P:lipid metabolic process"/>
    <property type="evidence" value="ECO:0007669"/>
    <property type="project" value="InterPro"/>
</dbReference>
<dbReference type="Gene3D" id="3.20.20.190">
    <property type="entry name" value="Phosphatidylinositol (PI) phosphodiesterase"/>
    <property type="match status" value="1"/>
</dbReference>
<dbReference type="SUPFAM" id="SSF51695">
    <property type="entry name" value="PLC-like phosphodiesterases"/>
    <property type="match status" value="1"/>
</dbReference>
<dbReference type="STRING" id="546364.SAMN04489730_1500"/>
<dbReference type="Proteomes" id="UP000182740">
    <property type="component" value="Unassembled WGS sequence"/>
</dbReference>
<dbReference type="EC" id="3.1.4.46" evidence="2"/>
<keyword evidence="10" id="KW-1185">Reference proteome</keyword>
<feature type="chain" id="PRO_5038632080" description="glycerophosphodiester phosphodiesterase" evidence="7">
    <location>
        <begin position="24"/>
        <end position="378"/>
    </location>
</feature>
<dbReference type="InterPro" id="IPR030395">
    <property type="entry name" value="GP_PDE_dom"/>
</dbReference>
<proteinExistence type="inferred from homology"/>
<dbReference type="GO" id="GO:0008889">
    <property type="term" value="F:glycerophosphodiester phosphodiesterase activity"/>
    <property type="evidence" value="ECO:0007669"/>
    <property type="project" value="UniProtKB-EC"/>
</dbReference>
<gene>
    <name evidence="9" type="ORF">SAMN04489730_1500</name>
</gene>
<evidence type="ECO:0000256" key="2">
    <source>
        <dbReference type="ARBA" id="ARBA00012247"/>
    </source>
</evidence>
<evidence type="ECO:0000256" key="6">
    <source>
        <dbReference type="ARBA" id="ARBA00047512"/>
    </source>
</evidence>
<keyword evidence="3 7" id="KW-0732">Signal</keyword>
<keyword evidence="5" id="KW-0378">Hydrolase</keyword>
<evidence type="ECO:0000256" key="7">
    <source>
        <dbReference type="SAM" id="SignalP"/>
    </source>
</evidence>
<comment type="similarity">
    <text evidence="1">Belongs to the glycerophosphoryl diester phosphodiesterase family.</text>
</comment>
<sequence length="378" mass="41135">MKRKRVGVLALAGLALLSVTGLAVGSASASESGSADAAAHGRGHDDPVIIGHRGAPGYRPEHTLASYELAFRMGADWVDVDLVPTKDGQLVARHEPEIGGTTDVAKHPEFANRKKTLVIDGVATTGWFTQDFTLAELKTLRAVERIPQNRPHNTLYNGRYQIATYQEVLDLTRRLGRELHRTLGTYPEVKHSTFFQSIGNPTEPKLVSILKRNGLDRPDAPAIIQSFEVSNLVALHKELRTPLLQLTSASGAPADFVAKGDKRTYADLVTPQGLREVAKYAKYLGPDKAQVIPRDKNDNLGTPTTLVADAHQAGLKVQPYTFRNENPFLPANLRSSAEPDAYGDVFTEEAAFLKAGVDGFFADQPDTALESLHAFLGR</sequence>
<evidence type="ECO:0000313" key="9">
    <source>
        <dbReference type="EMBL" id="SFW56357.1"/>
    </source>
</evidence>